<reference evidence="1 2" key="1">
    <citation type="journal article" date="2018" name="Front. Plant Sci.">
        <title>Red Clover (Trifolium pratense) and Zigzag Clover (T. medium) - A Picture of Genomic Similarities and Differences.</title>
        <authorList>
            <person name="Dluhosova J."/>
            <person name="Istvanek J."/>
            <person name="Nedelnik J."/>
            <person name="Repkova J."/>
        </authorList>
    </citation>
    <scope>NUCLEOTIDE SEQUENCE [LARGE SCALE GENOMIC DNA]</scope>
    <source>
        <strain evidence="2">cv. 10/8</strain>
        <tissue evidence="1">Leaf</tissue>
    </source>
</reference>
<keyword evidence="2" id="KW-1185">Reference proteome</keyword>
<comment type="caution">
    <text evidence="1">The sequence shown here is derived from an EMBL/GenBank/DDBJ whole genome shotgun (WGS) entry which is preliminary data.</text>
</comment>
<feature type="non-terminal residue" evidence="1">
    <location>
        <position position="40"/>
    </location>
</feature>
<dbReference type="Proteomes" id="UP000265520">
    <property type="component" value="Unassembled WGS sequence"/>
</dbReference>
<sequence>MESLSEFEQLTVGVFTTFPMMNTGELLARETKPESLLSYL</sequence>
<proteinExistence type="predicted"/>
<name>A0A392VTJ7_9FABA</name>
<organism evidence="1 2">
    <name type="scientific">Trifolium medium</name>
    <dbReference type="NCBI Taxonomy" id="97028"/>
    <lineage>
        <taxon>Eukaryota</taxon>
        <taxon>Viridiplantae</taxon>
        <taxon>Streptophyta</taxon>
        <taxon>Embryophyta</taxon>
        <taxon>Tracheophyta</taxon>
        <taxon>Spermatophyta</taxon>
        <taxon>Magnoliopsida</taxon>
        <taxon>eudicotyledons</taxon>
        <taxon>Gunneridae</taxon>
        <taxon>Pentapetalae</taxon>
        <taxon>rosids</taxon>
        <taxon>fabids</taxon>
        <taxon>Fabales</taxon>
        <taxon>Fabaceae</taxon>
        <taxon>Papilionoideae</taxon>
        <taxon>50 kb inversion clade</taxon>
        <taxon>NPAAA clade</taxon>
        <taxon>Hologalegina</taxon>
        <taxon>IRL clade</taxon>
        <taxon>Trifolieae</taxon>
        <taxon>Trifolium</taxon>
    </lineage>
</organism>
<evidence type="ECO:0000313" key="2">
    <source>
        <dbReference type="Proteomes" id="UP000265520"/>
    </source>
</evidence>
<accession>A0A392VTJ7</accession>
<evidence type="ECO:0000313" key="1">
    <source>
        <dbReference type="EMBL" id="MCI90813.1"/>
    </source>
</evidence>
<dbReference type="EMBL" id="LXQA011254922">
    <property type="protein sequence ID" value="MCI90813.1"/>
    <property type="molecule type" value="Genomic_DNA"/>
</dbReference>
<dbReference type="AlphaFoldDB" id="A0A392VTJ7"/>
<protein>
    <submittedName>
        <fullName evidence="1">Uncharacterized protein</fullName>
    </submittedName>
</protein>